<evidence type="ECO:0000313" key="1">
    <source>
        <dbReference type="EMBL" id="GAY56843.1"/>
    </source>
</evidence>
<organism evidence="1 2">
    <name type="scientific">Citrus unshiu</name>
    <name type="common">Satsuma mandarin</name>
    <name type="synonym">Citrus nobilis var. unshiu</name>
    <dbReference type="NCBI Taxonomy" id="55188"/>
    <lineage>
        <taxon>Eukaryota</taxon>
        <taxon>Viridiplantae</taxon>
        <taxon>Streptophyta</taxon>
        <taxon>Embryophyta</taxon>
        <taxon>Tracheophyta</taxon>
        <taxon>Spermatophyta</taxon>
        <taxon>Magnoliopsida</taxon>
        <taxon>eudicotyledons</taxon>
        <taxon>Gunneridae</taxon>
        <taxon>Pentapetalae</taxon>
        <taxon>rosids</taxon>
        <taxon>malvids</taxon>
        <taxon>Sapindales</taxon>
        <taxon>Rutaceae</taxon>
        <taxon>Aurantioideae</taxon>
        <taxon>Citrus</taxon>
    </lineage>
</organism>
<keyword evidence="2" id="KW-1185">Reference proteome</keyword>
<name>A0A2H5PWW2_CITUN</name>
<gene>
    <name evidence="1" type="ORF">CUMW_175010</name>
</gene>
<protein>
    <submittedName>
        <fullName evidence="1">Uncharacterized protein</fullName>
    </submittedName>
</protein>
<evidence type="ECO:0000313" key="2">
    <source>
        <dbReference type="Proteomes" id="UP000236630"/>
    </source>
</evidence>
<accession>A0A2H5PWW2</accession>
<sequence>MVSRLSVTQLKPSPAVSNSVVLRHKELCRFAYFPRNSCSEQGLRFKVVGQSLGDRWKLKDIDTHAVQERLYSWLSKTQNFFSETLVKTGQSGKRVPEHAFDAQDMEDIFMAEQTIDGRTPNGNLSLAAIVSIEQFSRCNYLV</sequence>
<dbReference type="EMBL" id="BDQV01000147">
    <property type="protein sequence ID" value="GAY56843.1"/>
    <property type="molecule type" value="Genomic_DNA"/>
</dbReference>
<dbReference type="AlphaFoldDB" id="A0A2H5PWW2"/>
<proteinExistence type="predicted"/>
<dbReference type="STRING" id="55188.A0A2H5PWW2"/>
<dbReference type="Proteomes" id="UP000236630">
    <property type="component" value="Unassembled WGS sequence"/>
</dbReference>
<comment type="caution">
    <text evidence="1">The sequence shown here is derived from an EMBL/GenBank/DDBJ whole genome shotgun (WGS) entry which is preliminary data.</text>
</comment>
<reference evidence="1 2" key="1">
    <citation type="journal article" date="2017" name="Front. Genet.">
        <title>Draft sequencing of the heterozygous diploid genome of Satsuma (Citrus unshiu Marc.) using a hybrid assembly approach.</title>
        <authorList>
            <person name="Shimizu T."/>
            <person name="Tanizawa Y."/>
            <person name="Mochizuki T."/>
            <person name="Nagasaki H."/>
            <person name="Yoshioka T."/>
            <person name="Toyoda A."/>
            <person name="Fujiyama A."/>
            <person name="Kaminuma E."/>
            <person name="Nakamura Y."/>
        </authorList>
    </citation>
    <scope>NUCLEOTIDE SEQUENCE [LARGE SCALE GENOMIC DNA]</scope>
    <source>
        <strain evidence="2">cv. Miyagawa wase</strain>
    </source>
</reference>